<feature type="domain" description="N-acetyltransferase" evidence="1">
    <location>
        <begin position="33"/>
        <end position="172"/>
    </location>
</feature>
<dbReference type="InterPro" id="IPR016181">
    <property type="entry name" value="Acyl_CoA_acyltransferase"/>
</dbReference>
<protein>
    <submittedName>
        <fullName evidence="2">GNAT family N-acetyltransferase</fullName>
    </submittedName>
</protein>
<dbReference type="AlphaFoldDB" id="A0A6N6VZB9"/>
<evidence type="ECO:0000313" key="3">
    <source>
        <dbReference type="Proteomes" id="UP000463700"/>
    </source>
</evidence>
<dbReference type="GO" id="GO:0016747">
    <property type="term" value="F:acyltransferase activity, transferring groups other than amino-acyl groups"/>
    <property type="evidence" value="ECO:0007669"/>
    <property type="project" value="InterPro"/>
</dbReference>
<dbReference type="OrthoDB" id="9798081at2"/>
<accession>A0A6N6VZB9</accession>
<evidence type="ECO:0000313" key="2">
    <source>
        <dbReference type="EMBL" id="KAE8753481.1"/>
    </source>
</evidence>
<name>A0A6N6VZB9_9BURK</name>
<dbReference type="SUPFAM" id="SSF55729">
    <property type="entry name" value="Acyl-CoA N-acyltransferases (Nat)"/>
    <property type="match status" value="1"/>
</dbReference>
<reference evidence="2 3" key="1">
    <citation type="journal article" date="2020" name="Int. J. Syst. Evol. Microbiol.">
        <title>Paraburkholderia madseniana sp. nov., a phenolic acid-degrading bacterium isolated from acidic forest soil.</title>
        <authorList>
            <person name="Wilhelm R.C."/>
            <person name="Murphy S.J.L."/>
            <person name="Feriancek N.M."/>
            <person name="Karasz D.C."/>
            <person name="DeRito C.M."/>
            <person name="Newman J.D."/>
            <person name="Buckley D.H."/>
        </authorList>
    </citation>
    <scope>NUCLEOTIDE SEQUENCE [LARGE SCALE GENOMIC DNA]</scope>
    <source>
        <strain evidence="2 3">RP11</strain>
    </source>
</reference>
<comment type="caution">
    <text evidence="2">The sequence shown here is derived from an EMBL/GenBank/DDBJ whole genome shotgun (WGS) entry which is preliminary data.</text>
</comment>
<dbReference type="EMBL" id="VOSW01000212">
    <property type="protein sequence ID" value="KAE8753481.1"/>
    <property type="molecule type" value="Genomic_DNA"/>
</dbReference>
<dbReference type="InterPro" id="IPR000182">
    <property type="entry name" value="GNAT_dom"/>
</dbReference>
<proteinExistence type="predicted"/>
<dbReference type="InterPro" id="IPR051531">
    <property type="entry name" value="N-acetyltransferase"/>
</dbReference>
<dbReference type="PANTHER" id="PTHR43792">
    <property type="entry name" value="GNAT FAMILY, PUTATIVE (AFU_ORTHOLOGUE AFUA_3G00765)-RELATED-RELATED"/>
    <property type="match status" value="1"/>
</dbReference>
<keyword evidence="2" id="KW-0808">Transferase</keyword>
<sequence>MEVALPASTSCVDEAAQPSRTVHCAPPSFTTSRLQFVPLAPVHAEDLVSMQNDPQVCRYLTHDVYSAYESALGLVHYSNEEHVRHPGLGIWHVSTRTTHRFVGIFSLHYVHALQAVELGVVFSRDGWGKRLVPDFGRAVLKYAFRTLGERRLIALTDPANRSAAFWLEAYGFWLKADVLVDGVPQSLFLIDEATWTQLHGDADGNPYAWRARAKRG</sequence>
<gene>
    <name evidence="2" type="ORF">FSO04_44945</name>
</gene>
<dbReference type="RefSeq" id="WP_154567828.1">
    <property type="nucleotide sequence ID" value="NZ_VOSW01000212.1"/>
</dbReference>
<dbReference type="PANTHER" id="PTHR43792:SF1">
    <property type="entry name" value="N-ACETYLTRANSFERASE DOMAIN-CONTAINING PROTEIN"/>
    <property type="match status" value="1"/>
</dbReference>
<dbReference type="Gene3D" id="3.40.630.30">
    <property type="match status" value="1"/>
</dbReference>
<dbReference type="Proteomes" id="UP000463700">
    <property type="component" value="Unassembled WGS sequence"/>
</dbReference>
<evidence type="ECO:0000259" key="1">
    <source>
        <dbReference type="Pfam" id="PF13302"/>
    </source>
</evidence>
<dbReference type="Pfam" id="PF13302">
    <property type="entry name" value="Acetyltransf_3"/>
    <property type="match status" value="1"/>
</dbReference>
<organism evidence="2 3">
    <name type="scientific">Paraburkholderia madseniana</name>
    <dbReference type="NCBI Taxonomy" id="2599607"/>
    <lineage>
        <taxon>Bacteria</taxon>
        <taxon>Pseudomonadati</taxon>
        <taxon>Pseudomonadota</taxon>
        <taxon>Betaproteobacteria</taxon>
        <taxon>Burkholderiales</taxon>
        <taxon>Burkholderiaceae</taxon>
        <taxon>Paraburkholderia</taxon>
    </lineage>
</organism>